<evidence type="ECO:0000256" key="12">
    <source>
        <dbReference type="ARBA" id="ARBA00054848"/>
    </source>
</evidence>
<dbReference type="Gene3D" id="3.30.60.20">
    <property type="match status" value="1"/>
</dbReference>
<accession>A0A673NGR7</accession>
<evidence type="ECO:0000256" key="11">
    <source>
        <dbReference type="ARBA" id="ARBA00023136"/>
    </source>
</evidence>
<name>A0A673NGR7_9TELE</name>
<comment type="subunit">
    <text evidence="13">Interacts (via SH3 domains) with CACNA1S. Interacts (via SH3 domains) with CACNA1C. Has much lower affinity for CACNA1C than for CACNA1S.</text>
</comment>
<dbReference type="SMART" id="SM00326">
    <property type="entry name" value="SH3"/>
    <property type="match status" value="1"/>
</dbReference>
<dbReference type="Gene3D" id="2.30.30.40">
    <property type="entry name" value="SH3 Domains"/>
    <property type="match status" value="1"/>
</dbReference>
<keyword evidence="22" id="KW-1185">Reference proteome</keyword>
<dbReference type="PROSITE" id="PS50081">
    <property type="entry name" value="ZF_DAG_PE_2"/>
    <property type="match status" value="1"/>
</dbReference>
<evidence type="ECO:0000256" key="5">
    <source>
        <dbReference type="ARBA" id="ARBA00022490"/>
    </source>
</evidence>
<evidence type="ECO:0000256" key="18">
    <source>
        <dbReference type="SAM" id="MobiDB-lite"/>
    </source>
</evidence>
<dbReference type="InterPro" id="IPR036028">
    <property type="entry name" value="SH3-like_dom_sf"/>
</dbReference>
<dbReference type="Ensembl" id="ENSSRHT00000104104.1">
    <property type="protein sequence ID" value="ENSSRHP00000101364.1"/>
    <property type="gene ID" value="ENSSRHG00000049672.1"/>
</dbReference>
<comment type="function">
    <text evidence="12">Plays a redundant role in promoting the expression of calcium channel CACNA1S at the cell membrane, and thereby contributes to increased channel activity. Slows down the inactivation rate of the calcium channel CACNA1C.</text>
</comment>
<keyword evidence="11" id="KW-0472">Membrane</keyword>
<dbReference type="GO" id="GO:0009898">
    <property type="term" value="C:cytoplasmic side of plasma membrane"/>
    <property type="evidence" value="ECO:0007669"/>
    <property type="project" value="UniProtKB-ARBA"/>
</dbReference>
<comment type="subcellular location">
    <subcellularLocation>
        <location evidence="1">Cell membrane</location>
        <location evidence="1">Sarcolemma</location>
        <topology evidence="1">Peripheral membrane protein</topology>
        <orientation evidence="1">Cytoplasmic side</orientation>
    </subcellularLocation>
    <subcellularLocation>
        <location evidence="2">Cytoplasm</location>
        <location evidence="2">Cytosol</location>
    </subcellularLocation>
</comment>
<keyword evidence="10" id="KW-0862">Zinc</keyword>
<evidence type="ECO:0000256" key="4">
    <source>
        <dbReference type="ARBA" id="ARBA00022475"/>
    </source>
</evidence>
<evidence type="ECO:0000256" key="14">
    <source>
        <dbReference type="ARBA" id="ARBA00070051"/>
    </source>
</evidence>
<feature type="region of interest" description="Disordered" evidence="18">
    <location>
        <begin position="1"/>
        <end position="22"/>
    </location>
</feature>
<keyword evidence="7" id="KW-0479">Metal-binding</keyword>
<dbReference type="Proteomes" id="UP000472270">
    <property type="component" value="Unassembled WGS sequence"/>
</dbReference>
<dbReference type="GO" id="GO:0005829">
    <property type="term" value="C:cytosol"/>
    <property type="evidence" value="ECO:0007669"/>
    <property type="project" value="UniProtKB-SubCell"/>
</dbReference>
<evidence type="ECO:0000256" key="8">
    <source>
        <dbReference type="ARBA" id="ARBA00022737"/>
    </source>
</evidence>
<keyword evidence="8" id="KW-0677">Repeat</keyword>
<dbReference type="Pfam" id="PF16664">
    <property type="entry name" value="STAC2_u1"/>
    <property type="match status" value="1"/>
</dbReference>
<keyword evidence="9" id="KW-0863">Zinc-finger</keyword>
<evidence type="ECO:0000256" key="9">
    <source>
        <dbReference type="ARBA" id="ARBA00022771"/>
    </source>
</evidence>
<dbReference type="PROSITE" id="PS50002">
    <property type="entry name" value="SH3"/>
    <property type="match status" value="1"/>
</dbReference>
<evidence type="ECO:0000256" key="10">
    <source>
        <dbReference type="ARBA" id="ARBA00022833"/>
    </source>
</evidence>
<dbReference type="FunFam" id="2.30.30.40:FF:000073">
    <property type="entry name" value="SH3 and cysteine-rich domain-containing protein 2"/>
    <property type="match status" value="1"/>
</dbReference>
<dbReference type="PANTHER" id="PTHR15135">
    <property type="entry name" value="STAC"/>
    <property type="match status" value="1"/>
</dbReference>
<evidence type="ECO:0000313" key="21">
    <source>
        <dbReference type="Ensembl" id="ENSSRHP00000101364.1"/>
    </source>
</evidence>
<dbReference type="Pfam" id="PF00018">
    <property type="entry name" value="SH3_1"/>
    <property type="match status" value="1"/>
</dbReference>
<protein>
    <recommendedName>
        <fullName evidence="14">SH3 and cysteine-rich domain-containing protein 2</fullName>
    </recommendedName>
    <alternativeName>
        <fullName evidence="16">24b2/STAC2</fullName>
    </alternativeName>
    <alternativeName>
        <fullName evidence="15">Src homology 3 and cysteine-rich domain-containing protein 2</fullName>
    </alternativeName>
</protein>
<dbReference type="GO" id="GO:1903078">
    <property type="term" value="P:positive regulation of protein localization to plasma membrane"/>
    <property type="evidence" value="ECO:0007669"/>
    <property type="project" value="UniProtKB-ARBA"/>
</dbReference>
<dbReference type="SMART" id="SM00109">
    <property type="entry name" value="C1"/>
    <property type="match status" value="1"/>
</dbReference>
<evidence type="ECO:0000259" key="20">
    <source>
        <dbReference type="PROSITE" id="PS50081"/>
    </source>
</evidence>
<evidence type="ECO:0000256" key="7">
    <source>
        <dbReference type="ARBA" id="ARBA00022723"/>
    </source>
</evidence>
<reference evidence="21" key="1">
    <citation type="submission" date="2025-08" db="UniProtKB">
        <authorList>
            <consortium name="Ensembl"/>
        </authorList>
    </citation>
    <scope>IDENTIFICATION</scope>
</reference>
<dbReference type="GO" id="GO:0042383">
    <property type="term" value="C:sarcolemma"/>
    <property type="evidence" value="ECO:0007669"/>
    <property type="project" value="UniProtKB-SubCell"/>
</dbReference>
<keyword evidence="4" id="KW-1003">Cell membrane</keyword>
<reference evidence="21" key="2">
    <citation type="submission" date="2025-09" db="UniProtKB">
        <authorList>
            <consortium name="Ensembl"/>
        </authorList>
    </citation>
    <scope>IDENTIFICATION</scope>
</reference>
<organism evidence="21 22">
    <name type="scientific">Sinocyclocheilus rhinocerous</name>
    <dbReference type="NCBI Taxonomy" id="307959"/>
    <lineage>
        <taxon>Eukaryota</taxon>
        <taxon>Metazoa</taxon>
        <taxon>Chordata</taxon>
        <taxon>Craniata</taxon>
        <taxon>Vertebrata</taxon>
        <taxon>Euteleostomi</taxon>
        <taxon>Actinopterygii</taxon>
        <taxon>Neopterygii</taxon>
        <taxon>Teleostei</taxon>
        <taxon>Ostariophysi</taxon>
        <taxon>Cypriniformes</taxon>
        <taxon>Cyprinidae</taxon>
        <taxon>Cyprininae</taxon>
        <taxon>Sinocyclocheilus</taxon>
    </lineage>
</organism>
<dbReference type="SUPFAM" id="SSF57889">
    <property type="entry name" value="Cysteine-rich domain"/>
    <property type="match status" value="1"/>
</dbReference>
<dbReference type="AlphaFoldDB" id="A0A673NGR7"/>
<dbReference type="PRINTS" id="PR00499">
    <property type="entry name" value="P67PHOX"/>
</dbReference>
<feature type="compositionally biased region" description="Polar residues" evidence="18">
    <location>
        <begin position="1"/>
        <end position="16"/>
    </location>
</feature>
<dbReference type="InterPro" id="IPR039688">
    <property type="entry name" value="STAC1/2/3"/>
</dbReference>
<evidence type="ECO:0000256" key="6">
    <source>
        <dbReference type="ARBA" id="ARBA00022553"/>
    </source>
</evidence>
<evidence type="ECO:0000256" key="13">
    <source>
        <dbReference type="ARBA" id="ARBA00065718"/>
    </source>
</evidence>
<keyword evidence="5" id="KW-0963">Cytoplasm</keyword>
<dbReference type="InterPro" id="IPR002219">
    <property type="entry name" value="PKC_DAG/PE"/>
</dbReference>
<evidence type="ECO:0000313" key="22">
    <source>
        <dbReference type="Proteomes" id="UP000472270"/>
    </source>
</evidence>
<evidence type="ECO:0000256" key="17">
    <source>
        <dbReference type="PROSITE-ProRule" id="PRU00192"/>
    </source>
</evidence>
<evidence type="ECO:0000256" key="16">
    <source>
        <dbReference type="ARBA" id="ARBA00082110"/>
    </source>
</evidence>
<dbReference type="GO" id="GO:0003009">
    <property type="term" value="P:skeletal muscle contraction"/>
    <property type="evidence" value="ECO:0007669"/>
    <property type="project" value="TreeGrafter"/>
</dbReference>
<feature type="domain" description="Phorbol-ester/DAG-type" evidence="20">
    <location>
        <begin position="68"/>
        <end position="119"/>
    </location>
</feature>
<feature type="domain" description="SH3" evidence="19">
    <location>
        <begin position="220"/>
        <end position="279"/>
    </location>
</feature>
<dbReference type="PRINTS" id="PR00452">
    <property type="entry name" value="SH3DOMAIN"/>
</dbReference>
<dbReference type="FunFam" id="3.30.60.20:FF:000022">
    <property type="entry name" value="SH3 and cysteine-rich domain-containing protein 3 isoform 2"/>
    <property type="match status" value="1"/>
</dbReference>
<evidence type="ECO:0000256" key="15">
    <source>
        <dbReference type="ARBA" id="ARBA00080966"/>
    </source>
</evidence>
<proteinExistence type="predicted"/>
<dbReference type="InterPro" id="IPR046349">
    <property type="entry name" value="C1-like_sf"/>
</dbReference>
<dbReference type="GO" id="GO:0008270">
    <property type="term" value="F:zinc ion binding"/>
    <property type="evidence" value="ECO:0007669"/>
    <property type="project" value="UniProtKB-KW"/>
</dbReference>
<dbReference type="SUPFAM" id="SSF50044">
    <property type="entry name" value="SH3-domain"/>
    <property type="match status" value="1"/>
</dbReference>
<evidence type="ECO:0000256" key="1">
    <source>
        <dbReference type="ARBA" id="ARBA00004278"/>
    </source>
</evidence>
<evidence type="ECO:0000256" key="2">
    <source>
        <dbReference type="ARBA" id="ARBA00004514"/>
    </source>
</evidence>
<evidence type="ECO:0000259" key="19">
    <source>
        <dbReference type="PROSITE" id="PS50002"/>
    </source>
</evidence>
<evidence type="ECO:0000256" key="3">
    <source>
        <dbReference type="ARBA" id="ARBA00022443"/>
    </source>
</evidence>
<keyword evidence="6" id="KW-0597">Phosphoprotein</keyword>
<sequence>MRSKSVENFFQRSQSDAYPPTELFSGALPSSPRLFTGPAPGNSSVVLPSPSISSRPAPFVVQPRPAQTHSFLEHVFRRPTSCSLCKLIIAGNSKQGLRCRTCKMGAHLWCVSEFTEKPCQGKSGMFKRNLSTPVLTNGQLYAVKTQESKAQLDPVYATLRIGTSLANTSRSSFGSFCESPSQSLDGQQKDEYVSTEGEKLTENQRTGKIIKVNVYVPKVHPIHTYVALYKFLPQEQNDLELHPGDRVMVTDDSNEEWWKGKCGDRVGVFPANFVQRVRPGERVWKVTQSVHGNKDLGHLTVKEAQICVGKNEETDGFLKLSSGKKRGLVPTDSLEEI</sequence>
<dbReference type="Pfam" id="PF00130">
    <property type="entry name" value="C1_1"/>
    <property type="match status" value="1"/>
</dbReference>
<dbReference type="InterPro" id="IPR001452">
    <property type="entry name" value="SH3_domain"/>
</dbReference>
<dbReference type="PANTHER" id="PTHR15135:SF5">
    <property type="entry name" value="SH3 AND CYSTEINE-RICH DOMAIN-CONTAINING PROTEIN 2"/>
    <property type="match status" value="1"/>
</dbReference>
<keyword evidence="3 17" id="KW-0728">SH3 domain</keyword>
<dbReference type="PROSITE" id="PS00479">
    <property type="entry name" value="ZF_DAG_PE_1"/>
    <property type="match status" value="1"/>
</dbReference>